<evidence type="ECO:0000256" key="4">
    <source>
        <dbReference type="ARBA" id="ARBA00023018"/>
    </source>
</evidence>
<dbReference type="SMART" id="SM00248">
    <property type="entry name" value="ANK"/>
    <property type="match status" value="10"/>
</dbReference>
<feature type="repeat" description="ANK" evidence="8">
    <location>
        <begin position="1067"/>
        <end position="1099"/>
    </location>
</feature>
<keyword evidence="14" id="KW-1185">Reference proteome</keyword>
<feature type="repeat" description="ANK" evidence="8">
    <location>
        <begin position="1034"/>
        <end position="1066"/>
    </location>
</feature>
<feature type="repeat" description="ANK" evidence="8">
    <location>
        <begin position="1166"/>
        <end position="1198"/>
    </location>
</feature>
<feature type="region of interest" description="Disordered" evidence="10">
    <location>
        <begin position="1973"/>
        <end position="2001"/>
    </location>
</feature>
<keyword evidence="1" id="KW-0597">Phosphoprotein</keyword>
<dbReference type="FunFam" id="1.25.40.20:FF:000036">
    <property type="entry name" value="protein TANC2 isoform X2"/>
    <property type="match status" value="1"/>
</dbReference>
<keyword evidence="2" id="KW-0677">Repeat</keyword>
<dbReference type="PRINTS" id="PR01415">
    <property type="entry name" value="ANKYRIN"/>
</dbReference>
<dbReference type="PANTHER" id="PTHR24166">
    <property type="entry name" value="ROLLING PEBBLES, ISOFORM B"/>
    <property type="match status" value="1"/>
</dbReference>
<sequence length="2001" mass="219762">MCAIMPGVPSQPAGGSIDSDCAFEGDYAVPPLSMTEGMQHIRIMEGVSRSLPSSPLLTHQTISVRLQPVKKLTGTSSQELGPPPSVDEAANTLMTRLGFLLGDKVSEGPAGTQYSMEEPEGQNQRISPCSTLTSSTASPPAGSPCSTLPPTMPGQAGNKDCAYGSVTSPTSTLESRDSGIIATLTSYSENMERGSKYGEGSRGNLKLWQSQKSGMDSFLYRVDENMTASTYSLNKIPERNLESMSSHSAHSIPLYLMPRPNSVAATSSAHLEDLAYLDEQRHTPLRTSLRMPRQSTTCGPGRSGQDLRVRFAPYRPQDIALKPLLFEVPSITMDSVFTGRDWLFQEIDAQLNSSNASTNRGVVVVGNIGFGKTAIISRLVALSCHGTRMRQIASDSPQASPKHGEGLPLSQPQPSHGTLGGGSCPGTPEMRRRQEEAMRRLASQVVAYHYCQADNAYTCLVPEFVHNVAALLCRSPHLVAYREQLLREPHLQSILSLRSCVQDPLASFRRGVLEPLDALYKERKISSEEDLIILIDGLNEAEFHKPDYGDTIVSFLTKTINKFPPWLKLVVTVRTTLQEITKQLPFHRISLDGLEENDAIDQDLQGYILHRIHSSPEIQNNISLNGKMDNTTFGKLSAHLKALSQGSYLYLKLTFDLIEKGYLVLKSSSYKVVPVNLAEVYLLQCNMRFPTQSSFERALPLLNVAVASLHPLTDEQIYQAINAGSLQGTLDWEDFQQRVDNLSVFLVKRRDGTRMFVHPSFREWLIWREEGEKTKFLCDPRSGHTLLAFWFSRLENKLNRQQTIELGHHILKAHIFKGLSKKVGVSSSILQGLWISYSTEGLSTALSSLRNLYTPNIKVSRLLMLGGANVNYRTEVLNNAPVLCVHSHLGYMDMVALLLEFGASVDSPSESGLTPLGYAASGGHMAIVTALCRRKAKVDHLDKNGQCALVHAALRGHMEVVKFLIQCDWGMGAQQQSPQTQQQPTLTKSHAVQQALIAAASMGYTEIVSYLLDLPEKDEEEVERAQINNFDTLWGETALTAASGRGKLEVCRLLLEQGAAVAQPNRRGIVPLFSAVRQGHWQIVDLLLTHGADVNLADKQGRTPLMMAASEGHLGTVEFLLAQGASLSLMDKEGLTALSWACLKGHLPVVRCLVESGAATDHADKNGRTPLDLAAFYGDSEVVQFLVDHGAMIEHVDYSGMRPLDRAVGCRNTSVVVALLKKGAKIGPATWAMATSKPDIMIILLSKLIEEGDSFYKKGKVKEAAQRYQYALKKFPREGFSEDLKTFRELKVSLFLNLSRCRRKMNDFGMAEEFATKALELKPKSYEAYYARARAKRSSRQFPEALEDLNEAIKQCPNNREIQRLLQRVEEECQESLSLSMPLPPPPEPRLEDMEPVQDLFEDEDYLEQELEAMSMGLPPPESLSNPSSLPIIQSPPLSPTHPDQIYLAGGSPMGQPYEYHPTSSSMSSPTRGTYQPTSPSLSPTHQNSHYRHSPPHTSPVHQPSYRFSPPPMGSGGQVMDHQSPPPSPLRRAAQYRASPPVEGVCLYRSQSGSPVRYQTEQLPGRPKSPLSKMSSQRSFQLSSQPSLSSQHHQAQGLRLQPSIAQIVRTNQPSNVMGNSGYSGQMGHPMGGRYQGGSVDVESRLVYQPSLDGRPMSQVQASLSAGALCQHGGRGGVMESGLLKDELPQRPSSAYRASSGGPGGIRYSQTPQISRSQSAAYYPVSEHVLERSNAMPQCQLGSPEIPHMVRRPVSANTTEMKQHVPTPRPLIHSQSVGLRFSPSSNNISTGSTCNLAPGFRPSSSIQQMEIPLQATYERSCDDISPISPSQGGGGGLYQGETTRSRTTPFMGIIDKTARTQQYLHQPSRSWAMTSMDSAISPTSPGQLVQQGSTYSPPTSLGNIAYYNKTNNAQNGHLLEEDYYTQSQPPSLGKLANGSRGSGDILERVSQVPTYPDVKVARTLPVAQAYQDNMYRQLSRDSRTQGPTSPIKPKRPFVESNV</sequence>
<dbReference type="Pfam" id="PF25520">
    <property type="entry name" value="AAA_lid_TANC1"/>
    <property type="match status" value="1"/>
</dbReference>
<feature type="domain" description="TANC1/2-like AAA+ ATPase lid" evidence="11">
    <location>
        <begin position="592"/>
        <end position="686"/>
    </location>
</feature>
<keyword evidence="4" id="KW-0770">Synapse</keyword>
<evidence type="ECO:0000259" key="12">
    <source>
        <dbReference type="Pfam" id="PF25521"/>
    </source>
</evidence>
<evidence type="ECO:0000313" key="13">
    <source>
        <dbReference type="Ensembl" id="ENSMMDP00005047409.1"/>
    </source>
</evidence>
<proteinExistence type="inferred from homology"/>
<feature type="region of interest" description="Disordered" evidence="10">
    <location>
        <begin position="391"/>
        <end position="436"/>
    </location>
</feature>
<evidence type="ECO:0000259" key="11">
    <source>
        <dbReference type="Pfam" id="PF25520"/>
    </source>
</evidence>
<dbReference type="SUPFAM" id="SSF48452">
    <property type="entry name" value="TPR-like"/>
    <property type="match status" value="1"/>
</dbReference>
<reference evidence="13" key="2">
    <citation type="submission" date="2025-08" db="UniProtKB">
        <authorList>
            <consortium name="Ensembl"/>
        </authorList>
    </citation>
    <scope>IDENTIFICATION</scope>
</reference>
<protein>
    <submittedName>
        <fullName evidence="13">Tetratricopeptide repeat, ankyrin repeat and coiled-coil containing 2</fullName>
    </submittedName>
</protein>
<evidence type="ECO:0000256" key="7">
    <source>
        <dbReference type="ARBA" id="ARBA00038259"/>
    </source>
</evidence>
<dbReference type="Pfam" id="PF25521">
    <property type="entry name" value="WHD_TANC1"/>
    <property type="match status" value="1"/>
</dbReference>
<feature type="region of interest" description="Disordered" evidence="10">
    <location>
        <begin position="1875"/>
        <end position="1894"/>
    </location>
</feature>
<keyword evidence="5 8" id="KW-0040">ANK repeat</keyword>
<feature type="compositionally biased region" description="Low complexity" evidence="10">
    <location>
        <begin position="1572"/>
        <end position="1596"/>
    </location>
</feature>
<feature type="compositionally biased region" description="Low complexity" evidence="10">
    <location>
        <begin position="127"/>
        <end position="145"/>
    </location>
</feature>
<dbReference type="InterPro" id="IPR058018">
    <property type="entry name" value="AAA_lid_TANC1/2"/>
</dbReference>
<dbReference type="InterPro" id="IPR050889">
    <property type="entry name" value="Dendritic_Spine_Reg/Scaffold"/>
</dbReference>
<dbReference type="InterPro" id="IPR019734">
    <property type="entry name" value="TPR_rpt"/>
</dbReference>
<dbReference type="Gene3D" id="1.25.40.10">
    <property type="entry name" value="Tetratricopeptide repeat domain"/>
    <property type="match status" value="1"/>
</dbReference>
<evidence type="ECO:0000256" key="2">
    <source>
        <dbReference type="ARBA" id="ARBA00022737"/>
    </source>
</evidence>
<dbReference type="Gene3D" id="1.25.40.20">
    <property type="entry name" value="Ankyrin repeat-containing domain"/>
    <property type="match status" value="2"/>
</dbReference>
<evidence type="ECO:0000256" key="10">
    <source>
        <dbReference type="SAM" id="MobiDB-lite"/>
    </source>
</evidence>
<name>A0A668AHI1_9TELE</name>
<evidence type="ECO:0000256" key="9">
    <source>
        <dbReference type="PROSITE-ProRule" id="PRU00339"/>
    </source>
</evidence>
<feature type="compositionally biased region" description="Low complexity" evidence="10">
    <location>
        <begin position="1423"/>
        <end position="1436"/>
    </location>
</feature>
<comment type="similarity">
    <text evidence="7">Belongs to the TANC family.</text>
</comment>
<dbReference type="SMART" id="SM00028">
    <property type="entry name" value="TPR"/>
    <property type="match status" value="3"/>
</dbReference>
<feature type="compositionally biased region" description="Polar residues" evidence="10">
    <location>
        <begin position="1462"/>
        <end position="1488"/>
    </location>
</feature>
<comment type="subcellular location">
    <subcellularLocation>
        <location evidence="6">Postsynapse</location>
    </subcellularLocation>
</comment>
<feature type="repeat" description="ANK" evidence="8">
    <location>
        <begin position="1133"/>
        <end position="1165"/>
    </location>
</feature>
<dbReference type="SUPFAM" id="SSF52540">
    <property type="entry name" value="P-loop containing nucleoside triphosphate hydrolases"/>
    <property type="match status" value="1"/>
</dbReference>
<evidence type="ECO:0000313" key="14">
    <source>
        <dbReference type="Proteomes" id="UP000472263"/>
    </source>
</evidence>
<evidence type="ECO:0000256" key="6">
    <source>
        <dbReference type="ARBA" id="ARBA00034110"/>
    </source>
</evidence>
<reference evidence="13" key="3">
    <citation type="submission" date="2025-09" db="UniProtKB">
        <authorList>
            <consortium name="Ensembl"/>
        </authorList>
    </citation>
    <scope>IDENTIFICATION</scope>
</reference>
<dbReference type="PROSITE" id="PS50088">
    <property type="entry name" value="ANK_REPEAT"/>
    <property type="match status" value="6"/>
</dbReference>
<dbReference type="InterPro" id="IPR058056">
    <property type="entry name" value="WH_TANC1/2"/>
</dbReference>
<dbReference type="PROSITE" id="PS50297">
    <property type="entry name" value="ANK_REP_REGION"/>
    <property type="match status" value="5"/>
</dbReference>
<gene>
    <name evidence="13" type="primary">TANC2</name>
    <name evidence="13" type="synonym">tanc2b</name>
</gene>
<dbReference type="GO" id="GO:0043197">
    <property type="term" value="C:dendritic spine"/>
    <property type="evidence" value="ECO:0007669"/>
    <property type="project" value="TreeGrafter"/>
</dbReference>
<dbReference type="InterPro" id="IPR011990">
    <property type="entry name" value="TPR-like_helical_dom_sf"/>
</dbReference>
<feature type="compositionally biased region" description="Polar residues" evidence="10">
    <location>
        <begin position="1552"/>
        <end position="1562"/>
    </location>
</feature>
<dbReference type="GeneTree" id="ENSGT00940000156447"/>
<keyword evidence="3 9" id="KW-0802">TPR repeat</keyword>
<dbReference type="PANTHER" id="PTHR24166:SF21">
    <property type="entry name" value="PROTEIN TANC2"/>
    <property type="match status" value="1"/>
</dbReference>
<dbReference type="InterPro" id="IPR002110">
    <property type="entry name" value="Ankyrin_rpt"/>
</dbReference>
<dbReference type="Ensembl" id="ENSMMDT00005048352.1">
    <property type="protein sequence ID" value="ENSMMDP00005047409.1"/>
    <property type="gene ID" value="ENSMMDG00005021007.1"/>
</dbReference>
<dbReference type="GO" id="GO:0061001">
    <property type="term" value="P:regulation of dendritic spine morphogenesis"/>
    <property type="evidence" value="ECO:0007669"/>
    <property type="project" value="TreeGrafter"/>
</dbReference>
<evidence type="ECO:0000256" key="3">
    <source>
        <dbReference type="ARBA" id="ARBA00022803"/>
    </source>
</evidence>
<dbReference type="FunFam" id="1.25.40.20:FF:000022">
    <property type="entry name" value="protein TANC2 isoform X1"/>
    <property type="match status" value="1"/>
</dbReference>
<feature type="domain" description="TANC1/2-like winged helix" evidence="12">
    <location>
        <begin position="688"/>
        <end position="840"/>
    </location>
</feature>
<feature type="region of interest" description="Disordered" evidence="10">
    <location>
        <begin position="1416"/>
        <end position="1537"/>
    </location>
</feature>
<evidence type="ECO:0000256" key="5">
    <source>
        <dbReference type="ARBA" id="ARBA00023043"/>
    </source>
</evidence>
<feature type="region of interest" description="Disordered" evidence="10">
    <location>
        <begin position="1820"/>
        <end position="1844"/>
    </location>
</feature>
<feature type="repeat" description="ANK" evidence="8">
    <location>
        <begin position="911"/>
        <end position="943"/>
    </location>
</feature>
<dbReference type="InterPro" id="IPR036770">
    <property type="entry name" value="Ankyrin_rpt-contain_sf"/>
</dbReference>
<feature type="repeat" description="TPR" evidence="9">
    <location>
        <begin position="1326"/>
        <end position="1359"/>
    </location>
</feature>
<reference evidence="13" key="1">
    <citation type="submission" date="2019-06" db="EMBL/GenBank/DDBJ databases">
        <authorList>
            <consortium name="Wellcome Sanger Institute Data Sharing"/>
        </authorList>
    </citation>
    <scope>NUCLEOTIDE SEQUENCE [LARGE SCALE GENOMIC DNA]</scope>
</reference>
<dbReference type="Pfam" id="PF12796">
    <property type="entry name" value="Ank_2"/>
    <property type="match status" value="3"/>
</dbReference>
<feature type="repeat" description="TPR" evidence="9">
    <location>
        <begin position="1292"/>
        <end position="1325"/>
    </location>
</feature>
<evidence type="ECO:0000256" key="1">
    <source>
        <dbReference type="ARBA" id="ARBA00022553"/>
    </source>
</evidence>
<accession>A0A668AHI1</accession>
<organism evidence="13 14">
    <name type="scientific">Myripristis murdjan</name>
    <name type="common">pinecone soldierfish</name>
    <dbReference type="NCBI Taxonomy" id="586833"/>
    <lineage>
        <taxon>Eukaryota</taxon>
        <taxon>Metazoa</taxon>
        <taxon>Chordata</taxon>
        <taxon>Craniata</taxon>
        <taxon>Vertebrata</taxon>
        <taxon>Euteleostomi</taxon>
        <taxon>Actinopterygii</taxon>
        <taxon>Neopterygii</taxon>
        <taxon>Teleostei</taxon>
        <taxon>Neoteleostei</taxon>
        <taxon>Acanthomorphata</taxon>
        <taxon>Holocentriformes</taxon>
        <taxon>Holocentridae</taxon>
        <taxon>Myripristis</taxon>
    </lineage>
</organism>
<feature type="region of interest" description="Disordered" evidence="10">
    <location>
        <begin position="1552"/>
        <end position="1596"/>
    </location>
</feature>
<feature type="region of interest" description="Disordered" evidence="10">
    <location>
        <begin position="1690"/>
        <end position="1712"/>
    </location>
</feature>
<feature type="repeat" description="ANK" evidence="8">
    <location>
        <begin position="1100"/>
        <end position="1132"/>
    </location>
</feature>
<dbReference type="Proteomes" id="UP000472263">
    <property type="component" value="Chromosome 19"/>
</dbReference>
<dbReference type="SUPFAM" id="SSF48403">
    <property type="entry name" value="Ankyrin repeat"/>
    <property type="match status" value="1"/>
</dbReference>
<dbReference type="InterPro" id="IPR027417">
    <property type="entry name" value="P-loop_NTPase"/>
</dbReference>
<evidence type="ECO:0000256" key="8">
    <source>
        <dbReference type="PROSITE-ProRule" id="PRU00023"/>
    </source>
</evidence>
<feature type="region of interest" description="Disordered" evidence="10">
    <location>
        <begin position="106"/>
        <end position="145"/>
    </location>
</feature>
<dbReference type="PROSITE" id="PS50005">
    <property type="entry name" value="TPR"/>
    <property type="match status" value="2"/>
</dbReference>